<evidence type="ECO:0000313" key="2">
    <source>
        <dbReference type="Proteomes" id="UP000757461"/>
    </source>
</evidence>
<dbReference type="Proteomes" id="UP000757461">
    <property type="component" value="Unassembled WGS sequence"/>
</dbReference>
<accession>A0A930I261</accession>
<sequence length="215" mass="23940">MNAQEAQNIKWSENIIIADGDYIDHVAFDIIVNFERMLDRRIPAADFSQWAVDVALDGRLKPGDHETQVVLLHDKKNLKLENFAPSDYEKELNGQAFRDGHLGEFIINSIATGDEHAEKDAVLLDLLKTLCNHEEVKRIMIVPNAEDASLLSSIRSTLRDVDDELKHITLFAMQPIEGGNFKQAILGYSIMHAMGINGIEASPSPSEGGDVYLAE</sequence>
<organism evidence="1 2">
    <name type="scientific">Prevotella histicola</name>
    <dbReference type="NCBI Taxonomy" id="470565"/>
    <lineage>
        <taxon>Bacteria</taxon>
        <taxon>Pseudomonadati</taxon>
        <taxon>Bacteroidota</taxon>
        <taxon>Bacteroidia</taxon>
        <taxon>Bacteroidales</taxon>
        <taxon>Prevotellaceae</taxon>
        <taxon>Prevotella</taxon>
    </lineage>
</organism>
<proteinExistence type="predicted"/>
<protein>
    <submittedName>
        <fullName evidence="1">Uncharacterized protein</fullName>
    </submittedName>
</protein>
<gene>
    <name evidence="1" type="ORF">HXN33_08800</name>
</gene>
<dbReference type="AlphaFoldDB" id="A0A930I261"/>
<name>A0A930I261_9BACT</name>
<reference evidence="1" key="1">
    <citation type="submission" date="2020-04" db="EMBL/GenBank/DDBJ databases">
        <title>Deep metagenomics examines the oral microbiome during advanced dental caries in children, revealing novel taxa and co-occurrences with host molecules.</title>
        <authorList>
            <person name="Baker J.L."/>
            <person name="Morton J.T."/>
            <person name="Dinis M."/>
            <person name="Alvarez R."/>
            <person name="Tran N.C."/>
            <person name="Knight R."/>
            <person name="Edlund A."/>
        </authorList>
    </citation>
    <scope>NUCLEOTIDE SEQUENCE</scope>
    <source>
        <strain evidence="1">JCVI_25_bin.9</strain>
    </source>
</reference>
<dbReference type="InterPro" id="IPR046729">
    <property type="entry name" value="DUF6621"/>
</dbReference>
<dbReference type="EMBL" id="JABZSQ010000188">
    <property type="protein sequence ID" value="MBF1415661.1"/>
    <property type="molecule type" value="Genomic_DNA"/>
</dbReference>
<evidence type="ECO:0000313" key="1">
    <source>
        <dbReference type="EMBL" id="MBF1415661.1"/>
    </source>
</evidence>
<comment type="caution">
    <text evidence="1">The sequence shown here is derived from an EMBL/GenBank/DDBJ whole genome shotgun (WGS) entry which is preliminary data.</text>
</comment>
<dbReference type="RefSeq" id="WP_278511584.1">
    <property type="nucleotide sequence ID" value="NZ_CAUOMI010000073.1"/>
</dbReference>
<dbReference type="Pfam" id="PF20326">
    <property type="entry name" value="DUF6621"/>
    <property type="match status" value="1"/>
</dbReference>